<evidence type="ECO:0000256" key="2">
    <source>
        <dbReference type="ARBA" id="ARBA00022598"/>
    </source>
</evidence>
<name>A0A263HBU3_9PAST</name>
<feature type="binding site" evidence="8">
    <location>
        <position position="66"/>
    </location>
    <ligand>
        <name>Mg(2+)</name>
        <dbReference type="ChEBI" id="CHEBI:18420"/>
    </ligand>
</feature>
<evidence type="ECO:0000313" key="10">
    <source>
        <dbReference type="EMBL" id="SUU36552.1"/>
    </source>
</evidence>
<dbReference type="Proteomes" id="UP000215738">
    <property type="component" value="Unassembled WGS sequence"/>
</dbReference>
<comment type="catalytic activity">
    <reaction evidence="8">
        <text>(7R,8S)-7,8-diammoniononanoate + CO2 + ATP = (4R,5S)-dethiobiotin + ADP + phosphate + 3 H(+)</text>
        <dbReference type="Rhea" id="RHEA:15805"/>
        <dbReference type="ChEBI" id="CHEBI:15378"/>
        <dbReference type="ChEBI" id="CHEBI:16526"/>
        <dbReference type="ChEBI" id="CHEBI:30616"/>
        <dbReference type="ChEBI" id="CHEBI:43474"/>
        <dbReference type="ChEBI" id="CHEBI:149469"/>
        <dbReference type="ChEBI" id="CHEBI:149473"/>
        <dbReference type="ChEBI" id="CHEBI:456216"/>
        <dbReference type="EC" id="6.3.3.3"/>
    </reaction>
</comment>
<comment type="subunit">
    <text evidence="8">Homodimer.</text>
</comment>
<dbReference type="PIRSF" id="PIRSF006755">
    <property type="entry name" value="DTB_synth"/>
    <property type="match status" value="1"/>
</dbReference>
<comment type="subcellular location">
    <subcellularLocation>
        <location evidence="8">Cytoplasm</location>
    </subcellularLocation>
</comment>
<dbReference type="CDD" id="cd03109">
    <property type="entry name" value="DTBS"/>
    <property type="match status" value="1"/>
</dbReference>
<accession>A0A263HBU3</accession>
<dbReference type="EC" id="6.3.3.3" evidence="8"/>
<dbReference type="InParanoid" id="A0A263HBU3"/>
<dbReference type="Pfam" id="PF13500">
    <property type="entry name" value="AAA_26"/>
    <property type="match status" value="1"/>
</dbReference>
<gene>
    <name evidence="10" type="primary">bioD_2</name>
    <name evidence="8 9" type="synonym">bioD</name>
    <name evidence="9" type="ORF">CFY87_06160</name>
    <name evidence="10" type="ORF">NCTC10851_01263</name>
</gene>
<dbReference type="PANTHER" id="PTHR43210">
    <property type="entry name" value="DETHIOBIOTIN SYNTHETASE"/>
    <property type="match status" value="1"/>
</dbReference>
<dbReference type="GO" id="GO:0000287">
    <property type="term" value="F:magnesium ion binding"/>
    <property type="evidence" value="ECO:0007669"/>
    <property type="project" value="UniProtKB-UniRule"/>
</dbReference>
<keyword evidence="4 8" id="KW-0547">Nucleotide-binding</keyword>
<reference evidence="9 11" key="1">
    <citation type="submission" date="2017-07" db="EMBL/GenBank/DDBJ databases">
        <title>Virulence factors identified in Actinobacillus seminis.</title>
        <authorList>
            <person name="Negrete-Abascal E."/>
            <person name="Vaca-Pacheco S."/>
            <person name="Montes-Garcia F."/>
            <person name="Leyto-Gil A.M."/>
            <person name="Fragoso-Garcia E."/>
            <person name="Carvente-Garcia R."/>
            <person name="Perez-Agueros S."/>
            <person name="Castelan-Sanchez H.G."/>
            <person name="Garcia-Molina A."/>
            <person name="Villamar T.E."/>
            <person name="Vazquez-Cruz C."/>
        </authorList>
    </citation>
    <scope>NUCLEOTIDE SEQUENCE [LARGE SCALE GENOMIC DNA]</scope>
    <source>
        <strain evidence="9 11">ATCC 15768</strain>
    </source>
</reference>
<feature type="active site" evidence="8">
    <location>
        <position position="37"/>
    </location>
</feature>
<dbReference type="GO" id="GO:0005524">
    <property type="term" value="F:ATP binding"/>
    <property type="evidence" value="ECO:0007669"/>
    <property type="project" value="UniProtKB-UniRule"/>
</dbReference>
<feature type="binding site" evidence="8">
    <location>
        <begin position="12"/>
        <end position="17"/>
    </location>
    <ligand>
        <name>ATP</name>
        <dbReference type="ChEBI" id="CHEBI:30616"/>
    </ligand>
</feature>
<dbReference type="RefSeq" id="WP_094946363.1">
    <property type="nucleotide sequence ID" value="NZ_NLFK01000005.1"/>
</dbReference>
<dbReference type="EMBL" id="UFSB01000001">
    <property type="protein sequence ID" value="SUU36552.1"/>
    <property type="molecule type" value="Genomic_DNA"/>
</dbReference>
<proteinExistence type="inferred from homology"/>
<dbReference type="UniPathway" id="UPA00078">
    <property type="reaction ID" value="UER00161"/>
</dbReference>
<evidence type="ECO:0000313" key="12">
    <source>
        <dbReference type="Proteomes" id="UP000254507"/>
    </source>
</evidence>
<dbReference type="OrthoDB" id="9802097at2"/>
<keyword evidence="6 8" id="KW-0067">ATP-binding</keyword>
<dbReference type="SUPFAM" id="SSF52540">
    <property type="entry name" value="P-loop containing nucleoside triphosphate hydrolases"/>
    <property type="match status" value="1"/>
</dbReference>
<dbReference type="GO" id="GO:0004141">
    <property type="term" value="F:dethiobiotin synthase activity"/>
    <property type="evidence" value="ECO:0007669"/>
    <property type="project" value="UniProtKB-UniRule"/>
</dbReference>
<keyword evidence="11" id="KW-1185">Reference proteome</keyword>
<dbReference type="InterPro" id="IPR004472">
    <property type="entry name" value="DTB_synth_BioD"/>
</dbReference>
<dbReference type="FunCoup" id="A0A263HBU3">
    <property type="interactions" value="399"/>
</dbReference>
<dbReference type="GO" id="GO:0042803">
    <property type="term" value="F:protein homodimerization activity"/>
    <property type="evidence" value="ECO:0007669"/>
    <property type="project" value="UniProtKB-ARBA"/>
</dbReference>
<dbReference type="GO" id="GO:0005829">
    <property type="term" value="C:cytosol"/>
    <property type="evidence" value="ECO:0007669"/>
    <property type="project" value="TreeGrafter"/>
</dbReference>
<dbReference type="GO" id="GO:0009102">
    <property type="term" value="P:biotin biosynthetic process"/>
    <property type="evidence" value="ECO:0007669"/>
    <property type="project" value="UniProtKB-UniRule"/>
</dbReference>
<dbReference type="Gene3D" id="3.40.50.300">
    <property type="entry name" value="P-loop containing nucleotide triphosphate hydrolases"/>
    <property type="match status" value="1"/>
</dbReference>
<sequence length="242" mass="27234">MSSFFVTGTDTNVGKTISSRAIIQALQAKNIRIVGYKPIACGQDDPIYVDLQQTQKDDYGTQDNPDVLTLMHSTKEKVSYQDVNSYTFVHTMPMLTTDCEIIDIEKINRDLKRLTDQYQTVVVEGSFGWLTPMNKTHSFASWVASHQMPVVLVVGIKEGCINHALLSVATIKQSGLPLLGWIANRINPGLGYYAEIIRLLSDKIDAPLLGQIPYVHRPEEQELGQYITNVERLTYMQKELVK</sequence>
<feature type="binding site" evidence="8">
    <location>
        <position position="124"/>
    </location>
    <ligand>
        <name>Mg(2+)</name>
        <dbReference type="ChEBI" id="CHEBI:18420"/>
    </ligand>
</feature>
<keyword evidence="5 8" id="KW-0093">Biotin biosynthesis</keyword>
<comment type="caution">
    <text evidence="8">Lacks conserved residue(s) required for the propagation of feature annotation.</text>
</comment>
<dbReference type="FunFam" id="3.40.50.300:FF:000292">
    <property type="entry name" value="ATP-dependent dethiobiotin synthetase BioD"/>
    <property type="match status" value="1"/>
</dbReference>
<evidence type="ECO:0000256" key="6">
    <source>
        <dbReference type="ARBA" id="ARBA00022840"/>
    </source>
</evidence>
<organism evidence="10 12">
    <name type="scientific">Actinobacillus seminis</name>
    <dbReference type="NCBI Taxonomy" id="722"/>
    <lineage>
        <taxon>Bacteria</taxon>
        <taxon>Pseudomonadati</taxon>
        <taxon>Pseudomonadota</taxon>
        <taxon>Gammaproteobacteria</taxon>
        <taxon>Pasteurellales</taxon>
        <taxon>Pasteurellaceae</taxon>
        <taxon>Actinobacillus</taxon>
    </lineage>
</organism>
<dbReference type="EMBL" id="NLFK01000005">
    <property type="protein sequence ID" value="OZN24910.1"/>
    <property type="molecule type" value="Genomic_DNA"/>
</dbReference>
<evidence type="ECO:0000313" key="9">
    <source>
        <dbReference type="EMBL" id="OZN24910.1"/>
    </source>
</evidence>
<comment type="pathway">
    <text evidence="8">Cofactor biosynthesis; biotin biosynthesis; biotin from 7,8-diaminononanoate: step 1/2.</text>
</comment>
<evidence type="ECO:0000256" key="5">
    <source>
        <dbReference type="ARBA" id="ARBA00022756"/>
    </source>
</evidence>
<keyword evidence="3 8" id="KW-0479">Metal-binding</keyword>
<reference evidence="10 12" key="2">
    <citation type="submission" date="2018-06" db="EMBL/GenBank/DDBJ databases">
        <authorList>
            <consortium name="Pathogen Informatics"/>
            <person name="Doyle S."/>
        </authorList>
    </citation>
    <scope>NUCLEOTIDE SEQUENCE [LARGE SCALE GENOMIC DNA]</scope>
    <source>
        <strain evidence="10 12">NCTC10851</strain>
    </source>
</reference>
<dbReference type="PANTHER" id="PTHR43210:SF5">
    <property type="entry name" value="DETHIOBIOTIN SYNTHETASE"/>
    <property type="match status" value="1"/>
</dbReference>
<evidence type="ECO:0000256" key="1">
    <source>
        <dbReference type="ARBA" id="ARBA00022490"/>
    </source>
</evidence>
<comment type="function">
    <text evidence="8">Catalyzes a mechanistically unusual reaction, the ATP-dependent insertion of CO2 between the N7 and N8 nitrogen atoms of 7,8-diaminopelargonic acid (DAPA, also called 7,8-diammoniononanoate) to form a ureido ring.</text>
</comment>
<evidence type="ECO:0000256" key="4">
    <source>
        <dbReference type="ARBA" id="ARBA00022741"/>
    </source>
</evidence>
<keyword evidence="7 8" id="KW-0460">Magnesium</keyword>
<feature type="binding site" evidence="8">
    <location>
        <position position="66"/>
    </location>
    <ligand>
        <name>ATP</name>
        <dbReference type="ChEBI" id="CHEBI:30616"/>
    </ligand>
</feature>
<dbReference type="Proteomes" id="UP000254507">
    <property type="component" value="Unassembled WGS sequence"/>
</dbReference>
<feature type="binding site" evidence="8">
    <location>
        <begin position="184"/>
        <end position="185"/>
    </location>
    <ligand>
        <name>ATP</name>
        <dbReference type="ChEBI" id="CHEBI:30616"/>
    </ligand>
</feature>
<dbReference type="NCBIfam" id="TIGR00347">
    <property type="entry name" value="bioD"/>
    <property type="match status" value="1"/>
</dbReference>
<feature type="binding site" evidence="8">
    <location>
        <begin position="213"/>
        <end position="215"/>
    </location>
    <ligand>
        <name>ATP</name>
        <dbReference type="ChEBI" id="CHEBI:30616"/>
    </ligand>
</feature>
<comment type="cofactor">
    <cofactor evidence="8">
        <name>Mg(2+)</name>
        <dbReference type="ChEBI" id="CHEBI:18420"/>
    </cofactor>
</comment>
<dbReference type="AlphaFoldDB" id="A0A263HBU3"/>
<keyword evidence="2 8" id="KW-0436">Ligase</keyword>
<evidence type="ECO:0000256" key="8">
    <source>
        <dbReference type="HAMAP-Rule" id="MF_00336"/>
    </source>
</evidence>
<dbReference type="InterPro" id="IPR027417">
    <property type="entry name" value="P-loop_NTPase"/>
</dbReference>
<feature type="binding site" evidence="8">
    <location>
        <position position="16"/>
    </location>
    <ligand>
        <name>Mg(2+)</name>
        <dbReference type="ChEBI" id="CHEBI:18420"/>
    </ligand>
</feature>
<evidence type="ECO:0000256" key="3">
    <source>
        <dbReference type="ARBA" id="ARBA00022723"/>
    </source>
</evidence>
<comment type="similarity">
    <text evidence="8">Belongs to the dethiobiotin synthetase family.</text>
</comment>
<evidence type="ECO:0000313" key="11">
    <source>
        <dbReference type="Proteomes" id="UP000215738"/>
    </source>
</evidence>
<keyword evidence="1 8" id="KW-0963">Cytoplasm</keyword>
<protein>
    <recommendedName>
        <fullName evidence="8">ATP-dependent dethiobiotin synthetase BioD</fullName>
        <ecNumber evidence="8">6.3.3.3</ecNumber>
    </recommendedName>
    <alternativeName>
        <fullName evidence="8">DTB synthetase</fullName>
        <shortName evidence="8">DTBS</shortName>
    </alternativeName>
    <alternativeName>
        <fullName evidence="8">Dethiobiotin synthase</fullName>
    </alternativeName>
</protein>
<evidence type="ECO:0000256" key="7">
    <source>
        <dbReference type="ARBA" id="ARBA00022842"/>
    </source>
</evidence>
<dbReference type="HAMAP" id="MF_00336">
    <property type="entry name" value="BioD"/>
    <property type="match status" value="1"/>
</dbReference>